<dbReference type="AlphaFoldDB" id="A0A286U3F5"/>
<dbReference type="EMBL" id="BAOS01000038">
    <property type="protein sequence ID" value="GAX62659.1"/>
    <property type="molecule type" value="Genomic_DNA"/>
</dbReference>
<name>A0A286U3F5_9BACT</name>
<comment type="caution">
    <text evidence="3">The sequence shown here is derived from an EMBL/GenBank/DDBJ whole genome shotgun (WGS) entry which is preliminary data.</text>
</comment>
<evidence type="ECO:0000256" key="1">
    <source>
        <dbReference type="SAM" id="SignalP"/>
    </source>
</evidence>
<dbReference type="OrthoDB" id="9906070at2"/>
<keyword evidence="4" id="KW-1185">Reference proteome</keyword>
<evidence type="ECO:0000259" key="2">
    <source>
        <dbReference type="Pfam" id="PF04773"/>
    </source>
</evidence>
<reference evidence="4" key="1">
    <citation type="journal article" date="2017" name="Environ. Microbiol. Rep.">
        <title>Genetic Diversity of Marine Anaerobic Ammonium-Oxidizing Bacteria as Revealed by Genomic and Proteomic Analyses of 'Candidatus Scalindua japonica'.</title>
        <authorList>
            <person name="Oshiki M."/>
            <person name="Mizuto K."/>
            <person name="Kimura Z."/>
            <person name="Kindaichi T."/>
            <person name="Satoh H."/>
            <person name="Okabe S."/>
        </authorList>
    </citation>
    <scope>NUCLEOTIDE SEQUENCE [LARGE SCALE GENOMIC DNA]</scope>
    <source>
        <strain evidence="4">husup-a2</strain>
    </source>
</reference>
<protein>
    <submittedName>
        <fullName evidence="3">LipL45 protein</fullName>
    </submittedName>
</protein>
<gene>
    <name evidence="3" type="ORF">SCALIN_C38_0022</name>
</gene>
<evidence type="ECO:0000313" key="4">
    <source>
        <dbReference type="Proteomes" id="UP000218542"/>
    </source>
</evidence>
<keyword evidence="1" id="KW-0732">Signal</keyword>
<dbReference type="PANTHER" id="PTHR38731">
    <property type="entry name" value="LIPL45-RELATED LIPOPROTEIN-RELATED"/>
    <property type="match status" value="1"/>
</dbReference>
<feature type="signal peptide" evidence="1">
    <location>
        <begin position="1"/>
        <end position="27"/>
    </location>
</feature>
<feature type="chain" id="PRO_5012312644" evidence="1">
    <location>
        <begin position="28"/>
        <end position="194"/>
    </location>
</feature>
<evidence type="ECO:0000313" key="3">
    <source>
        <dbReference type="EMBL" id="GAX62659.1"/>
    </source>
</evidence>
<dbReference type="Proteomes" id="UP000218542">
    <property type="component" value="Unassembled WGS sequence"/>
</dbReference>
<dbReference type="InterPro" id="IPR006860">
    <property type="entry name" value="FecR"/>
</dbReference>
<accession>A0A286U3F5</accession>
<feature type="domain" description="FecR protein" evidence="2">
    <location>
        <begin position="67"/>
        <end position="150"/>
    </location>
</feature>
<dbReference type="RefSeq" id="WP_096896051.1">
    <property type="nucleotide sequence ID" value="NZ_BAOS01000038.1"/>
</dbReference>
<dbReference type="PANTHER" id="PTHR38731:SF1">
    <property type="entry name" value="FECR PROTEIN DOMAIN-CONTAINING PROTEIN"/>
    <property type="match status" value="1"/>
</dbReference>
<organism evidence="3 4">
    <name type="scientific">Candidatus Scalindua japonica</name>
    <dbReference type="NCBI Taxonomy" id="1284222"/>
    <lineage>
        <taxon>Bacteria</taxon>
        <taxon>Pseudomonadati</taxon>
        <taxon>Planctomycetota</taxon>
        <taxon>Candidatus Brocadiia</taxon>
        <taxon>Candidatus Brocadiales</taxon>
        <taxon>Candidatus Scalinduaceae</taxon>
        <taxon>Candidatus Scalindua</taxon>
    </lineage>
</organism>
<dbReference type="Pfam" id="PF04773">
    <property type="entry name" value="FecR"/>
    <property type="match status" value="1"/>
</dbReference>
<sequence>MNLISTVKGLLVLSFFLVSVCALPVGAQTTHKLYAFVNDAKGDVEIKKADTQTWAAATTESIISAGDQIRTGPFSNLQLVFADSSFIMVDSFSHLTINKFSVTDNVVGTNLFLSVGSVISTLNDNVSFENKYTIMTPATTISLKGGEIKKVVVGAMYNDTIRTNNKKYTVAVDKETGETAKEKKGQKVSSLPPN</sequence>
<proteinExistence type="predicted"/>